<dbReference type="Proteomes" id="UP001607302">
    <property type="component" value="Unassembled WGS sequence"/>
</dbReference>
<feature type="compositionally biased region" description="Basic and acidic residues" evidence="1">
    <location>
        <begin position="28"/>
        <end position="38"/>
    </location>
</feature>
<evidence type="ECO:0000256" key="2">
    <source>
        <dbReference type="SAM" id="SignalP"/>
    </source>
</evidence>
<feature type="region of interest" description="Disordered" evidence="1">
    <location>
        <begin position="19"/>
        <end position="53"/>
    </location>
</feature>
<sequence>MMKYVIVACLCLMLVLGQAKSQDQQETTTDKRVERDVDMNQMPGQGSGFPAQIGDMVKMPQRVMDAVLEGTRNFPGMAKDGMSNFGSRRRRSSEKQ</sequence>
<evidence type="ECO:0000313" key="3">
    <source>
        <dbReference type="EMBL" id="KAL2725433.1"/>
    </source>
</evidence>
<organism evidence="3 4">
    <name type="scientific">Vespula squamosa</name>
    <name type="common">Southern yellow jacket</name>
    <name type="synonym">Wasp</name>
    <dbReference type="NCBI Taxonomy" id="30214"/>
    <lineage>
        <taxon>Eukaryota</taxon>
        <taxon>Metazoa</taxon>
        <taxon>Ecdysozoa</taxon>
        <taxon>Arthropoda</taxon>
        <taxon>Hexapoda</taxon>
        <taxon>Insecta</taxon>
        <taxon>Pterygota</taxon>
        <taxon>Neoptera</taxon>
        <taxon>Endopterygota</taxon>
        <taxon>Hymenoptera</taxon>
        <taxon>Apocrita</taxon>
        <taxon>Aculeata</taxon>
        <taxon>Vespoidea</taxon>
        <taxon>Vespidae</taxon>
        <taxon>Vespinae</taxon>
        <taxon>Vespula</taxon>
    </lineage>
</organism>
<feature type="chain" id="PRO_5044824230" evidence="2">
    <location>
        <begin position="22"/>
        <end position="96"/>
    </location>
</feature>
<feature type="compositionally biased region" description="Basic residues" evidence="1">
    <location>
        <begin position="87"/>
        <end position="96"/>
    </location>
</feature>
<accession>A0ABD2AXT7</accession>
<protein>
    <submittedName>
        <fullName evidence="3">Uncharacterized protein</fullName>
    </submittedName>
</protein>
<comment type="caution">
    <text evidence="3">The sequence shown here is derived from an EMBL/GenBank/DDBJ whole genome shotgun (WGS) entry which is preliminary data.</text>
</comment>
<keyword evidence="4" id="KW-1185">Reference proteome</keyword>
<name>A0ABD2AXT7_VESSQ</name>
<gene>
    <name evidence="3" type="ORF">V1478_008106</name>
</gene>
<evidence type="ECO:0000313" key="4">
    <source>
        <dbReference type="Proteomes" id="UP001607302"/>
    </source>
</evidence>
<dbReference type="AlphaFoldDB" id="A0ABD2AXT7"/>
<dbReference type="EMBL" id="JAUDFV010000138">
    <property type="protein sequence ID" value="KAL2725433.1"/>
    <property type="molecule type" value="Genomic_DNA"/>
</dbReference>
<proteinExistence type="predicted"/>
<evidence type="ECO:0000256" key="1">
    <source>
        <dbReference type="SAM" id="MobiDB-lite"/>
    </source>
</evidence>
<feature type="region of interest" description="Disordered" evidence="1">
    <location>
        <begin position="70"/>
        <end position="96"/>
    </location>
</feature>
<reference evidence="3 4" key="1">
    <citation type="journal article" date="2024" name="Ann. Entomol. Soc. Am.">
        <title>Genomic analyses of the southern and eastern yellowjacket wasps (Hymenoptera: Vespidae) reveal evolutionary signatures of social life.</title>
        <authorList>
            <person name="Catto M.A."/>
            <person name="Caine P.B."/>
            <person name="Orr S.E."/>
            <person name="Hunt B.G."/>
            <person name="Goodisman M.A.D."/>
        </authorList>
    </citation>
    <scope>NUCLEOTIDE SEQUENCE [LARGE SCALE GENOMIC DNA]</scope>
    <source>
        <strain evidence="3">233</strain>
        <tissue evidence="3">Head and thorax</tissue>
    </source>
</reference>
<feature type="signal peptide" evidence="2">
    <location>
        <begin position="1"/>
        <end position="21"/>
    </location>
</feature>
<keyword evidence="2" id="KW-0732">Signal</keyword>